<name>A0A1Z3HQQ6_9CYAN</name>
<dbReference type="EMBL" id="CP021983">
    <property type="protein sequence ID" value="ASC72641.1"/>
    <property type="molecule type" value="Genomic_DNA"/>
</dbReference>
<dbReference type="AlphaFoldDB" id="A0A1Z3HQQ6"/>
<sequence length="30" mass="3169">MISVPNDSGLLALGDGIVDVPRDRIFGEPD</sequence>
<gene>
    <name evidence="1" type="ORF">XM38_035990</name>
</gene>
<dbReference type="KEGG" id="hhg:XM38_035990"/>
<evidence type="ECO:0000313" key="1">
    <source>
        <dbReference type="EMBL" id="ASC72641.1"/>
    </source>
</evidence>
<organism evidence="1 2">
    <name type="scientific">Halomicronema hongdechloris C2206</name>
    <dbReference type="NCBI Taxonomy" id="1641165"/>
    <lineage>
        <taxon>Bacteria</taxon>
        <taxon>Bacillati</taxon>
        <taxon>Cyanobacteriota</taxon>
        <taxon>Cyanophyceae</taxon>
        <taxon>Nodosilineales</taxon>
        <taxon>Nodosilineaceae</taxon>
        <taxon>Halomicronema</taxon>
    </lineage>
</organism>
<proteinExistence type="predicted"/>
<reference evidence="1 2" key="1">
    <citation type="journal article" date="2016" name="Biochim. Biophys. Acta">
        <title>Characterization of red-shifted phycobilisomes isolated from the chlorophyll f-containing cyanobacterium Halomicronema hongdechloris.</title>
        <authorList>
            <person name="Li Y."/>
            <person name="Lin Y."/>
            <person name="Garvey C.J."/>
            <person name="Birch D."/>
            <person name="Corkery R.W."/>
            <person name="Loughlin P.C."/>
            <person name="Scheer H."/>
            <person name="Willows R.D."/>
            <person name="Chen M."/>
        </authorList>
    </citation>
    <scope>NUCLEOTIDE SEQUENCE [LARGE SCALE GENOMIC DNA]</scope>
    <source>
        <strain evidence="1 2">C2206</strain>
    </source>
</reference>
<keyword evidence="2" id="KW-1185">Reference proteome</keyword>
<dbReference type="Proteomes" id="UP000191901">
    <property type="component" value="Chromosome"/>
</dbReference>
<evidence type="ECO:0000313" key="2">
    <source>
        <dbReference type="Proteomes" id="UP000191901"/>
    </source>
</evidence>
<accession>A0A1Z3HQQ6</accession>
<protein>
    <submittedName>
        <fullName evidence="1">Uncharacterized protein</fullName>
    </submittedName>
</protein>